<dbReference type="SUPFAM" id="SSF56300">
    <property type="entry name" value="Metallo-dependent phosphatases"/>
    <property type="match status" value="1"/>
</dbReference>
<sequence>MTSRGTHHNSMRGVGSTFVVGGAYSVDKNYRLLYGMAWWPDEQPSDEIKRQVEEKLEGMDWEVDVVLTHTAPLKYEPTEVFLPMINQSTVDKSTEQWLDSIEEQLYYDRWYCGHYHTAKKIDKIQFMYNDFDEFPENEDGEIDNEDELCYECSLYDDNSYLDENGEWVNCCLDCPLNRMNDDD</sequence>
<name>A0A2A7B1T4_9FIRM</name>
<organism evidence="1 2">
    <name type="scientific">Faecalibacterium prausnitzii</name>
    <dbReference type="NCBI Taxonomy" id="853"/>
    <lineage>
        <taxon>Bacteria</taxon>
        <taxon>Bacillati</taxon>
        <taxon>Bacillota</taxon>
        <taxon>Clostridia</taxon>
        <taxon>Eubacteriales</taxon>
        <taxon>Oscillospiraceae</taxon>
        <taxon>Faecalibacterium</taxon>
    </lineage>
</organism>
<reference evidence="1 2" key="1">
    <citation type="journal article" date="2017" name="Front. Microbiol.">
        <title>New Insights into the Diversity of the Genus Faecalibacterium.</title>
        <authorList>
            <person name="Benevides L."/>
            <person name="Burman S."/>
            <person name="Martin R."/>
            <person name="Robert V."/>
            <person name="Thomas M."/>
            <person name="Miquel S."/>
            <person name="Chain F."/>
            <person name="Sokol H."/>
            <person name="Bermudez-Humaran L.G."/>
            <person name="Morrison M."/>
            <person name="Langella P."/>
            <person name="Azevedo V.A."/>
            <person name="Chatel J.M."/>
            <person name="Soares S."/>
        </authorList>
    </citation>
    <scope>NUCLEOTIDE SEQUENCE [LARGE SCALE GENOMIC DNA]</scope>
    <source>
        <strain evidence="1 2">CNCM I 4644</strain>
    </source>
</reference>
<evidence type="ECO:0000313" key="1">
    <source>
        <dbReference type="EMBL" id="PDX85268.1"/>
    </source>
</evidence>
<comment type="caution">
    <text evidence="1">The sequence shown here is derived from an EMBL/GenBank/DDBJ whole genome shotgun (WGS) entry which is preliminary data.</text>
</comment>
<evidence type="ECO:0008006" key="3">
    <source>
        <dbReference type="Google" id="ProtNLM"/>
    </source>
</evidence>
<dbReference type="EMBL" id="NMTZ01000002">
    <property type="protein sequence ID" value="PDX85268.1"/>
    <property type="molecule type" value="Genomic_DNA"/>
</dbReference>
<dbReference type="Proteomes" id="UP000220480">
    <property type="component" value="Unassembled WGS sequence"/>
</dbReference>
<dbReference type="AlphaFoldDB" id="A0A2A7B1T4"/>
<proteinExistence type="predicted"/>
<protein>
    <recommendedName>
        <fullName evidence="3">Serine/threonine protein phosphatase</fullName>
    </recommendedName>
</protein>
<dbReference type="InterPro" id="IPR029052">
    <property type="entry name" value="Metallo-depent_PP-like"/>
</dbReference>
<accession>A0A2A7B1T4</accession>
<evidence type="ECO:0000313" key="2">
    <source>
        <dbReference type="Proteomes" id="UP000220480"/>
    </source>
</evidence>
<gene>
    <name evidence="1" type="ORF">CGS59_01395</name>
</gene>